<dbReference type="SUPFAM" id="SSF144232">
    <property type="entry name" value="HIT/MYND zinc finger-like"/>
    <property type="match status" value="1"/>
</dbReference>
<dbReference type="PROSITE" id="PS50865">
    <property type="entry name" value="ZF_MYND_2"/>
    <property type="match status" value="1"/>
</dbReference>
<dbReference type="Gene3D" id="1.25.40.10">
    <property type="entry name" value="Tetratricopeptide repeat domain"/>
    <property type="match status" value="2"/>
</dbReference>
<dbReference type="InterPro" id="IPR013083">
    <property type="entry name" value="Znf_RING/FYVE/PHD"/>
</dbReference>
<dbReference type="InterPro" id="IPR011990">
    <property type="entry name" value="TPR-like_helical_dom_sf"/>
</dbReference>
<dbReference type="OrthoDB" id="540581at2759"/>
<dbReference type="GO" id="GO:0008270">
    <property type="term" value="F:zinc ion binding"/>
    <property type="evidence" value="ECO:0007669"/>
    <property type="project" value="UniProtKB-KW"/>
</dbReference>
<dbReference type="Gene3D" id="6.10.140.2220">
    <property type="match status" value="1"/>
</dbReference>
<dbReference type="SMART" id="SM00028">
    <property type="entry name" value="TPR"/>
    <property type="match status" value="2"/>
</dbReference>
<proteinExistence type="predicted"/>
<feature type="domain" description="MYND-type" evidence="6">
    <location>
        <begin position="122"/>
        <end position="163"/>
    </location>
</feature>
<dbReference type="Pfam" id="PF13424">
    <property type="entry name" value="TPR_12"/>
    <property type="match status" value="1"/>
</dbReference>
<feature type="compositionally biased region" description="Low complexity" evidence="5">
    <location>
        <begin position="94"/>
        <end position="108"/>
    </location>
</feature>
<dbReference type="AlphaFoldDB" id="A0A835XL84"/>
<evidence type="ECO:0000256" key="4">
    <source>
        <dbReference type="PROSITE-ProRule" id="PRU00134"/>
    </source>
</evidence>
<dbReference type="InterPro" id="IPR002893">
    <property type="entry name" value="Znf_MYND"/>
</dbReference>
<evidence type="ECO:0000313" key="8">
    <source>
        <dbReference type="Proteomes" id="UP000612055"/>
    </source>
</evidence>
<keyword evidence="2 4" id="KW-0863">Zinc-finger</keyword>
<accession>A0A835XL84</accession>
<dbReference type="PANTHER" id="PTHR10237">
    <property type="entry name" value="DEFORMED EPIDERMAL AUTOREGULATORY FACTOR 1 HOMOLOG SUPPRESSIN"/>
    <property type="match status" value="1"/>
</dbReference>
<organism evidence="7 8">
    <name type="scientific">Edaphochlamys debaryana</name>
    <dbReference type="NCBI Taxonomy" id="47281"/>
    <lineage>
        <taxon>Eukaryota</taxon>
        <taxon>Viridiplantae</taxon>
        <taxon>Chlorophyta</taxon>
        <taxon>core chlorophytes</taxon>
        <taxon>Chlorophyceae</taxon>
        <taxon>CS clade</taxon>
        <taxon>Chlamydomonadales</taxon>
        <taxon>Chlamydomonadales incertae sedis</taxon>
        <taxon>Edaphochlamys</taxon>
    </lineage>
</organism>
<evidence type="ECO:0000256" key="1">
    <source>
        <dbReference type="ARBA" id="ARBA00022723"/>
    </source>
</evidence>
<gene>
    <name evidence="7" type="ORF">HYH03_018763</name>
</gene>
<evidence type="ECO:0000256" key="2">
    <source>
        <dbReference type="ARBA" id="ARBA00022771"/>
    </source>
</evidence>
<dbReference type="EMBL" id="JAEHOE010000235">
    <property type="protein sequence ID" value="KAG2482299.1"/>
    <property type="molecule type" value="Genomic_DNA"/>
</dbReference>
<dbReference type="PANTHER" id="PTHR10237:SF14">
    <property type="entry name" value="MYND-TYPE DOMAIN-CONTAINING PROTEIN"/>
    <property type="match status" value="1"/>
</dbReference>
<name>A0A835XL84_9CHLO</name>
<keyword evidence="8" id="KW-1185">Reference proteome</keyword>
<evidence type="ECO:0000256" key="3">
    <source>
        <dbReference type="ARBA" id="ARBA00022833"/>
    </source>
</evidence>
<evidence type="ECO:0000256" key="5">
    <source>
        <dbReference type="SAM" id="MobiDB-lite"/>
    </source>
</evidence>
<evidence type="ECO:0000259" key="6">
    <source>
        <dbReference type="PROSITE" id="PS50865"/>
    </source>
</evidence>
<dbReference type="Gene3D" id="3.30.40.10">
    <property type="entry name" value="Zinc/RING finger domain, C3HC4 (zinc finger)"/>
    <property type="match status" value="1"/>
</dbReference>
<sequence>MSSASSQSPWLYKAAAVTAAATLAAGAGYVIYKYVVAEPEAEPEPEMPVSMQELLTGGATGASTSRSTGPALPIRKTPPASKVRGAGPSLPARKPTTPSADATASTSDAAAAKPASANLKACGCCSQPLKAGGLPQRCGQCKSVYYCSVACQKKHWPEHKTACSKSGGTGSGSSGGDGASTAAAAEPTEADVKAASVAEADAAPAAADGAASSAADAKEAASSADGAAADADAAAGGAASGGHQGGLQGALVEVLRQAAEKGAGTLDGAFEEAVMFFLGGKLSTALDAFKSLQAAAREQGRSDLVQELHKWLGHTNTKLGNFAPAADAFRAGIEDAKKSGNAAARVDNAIGLGNLWKMAGKLTEAAEVLKEALLVAQEADSAGMQSEVLVALGNTVMAAEPEEGLTCLQIAVKLREDEVAKAAESGDRAGMATGMMQAAAAMVNMAAALFATRRFDQAKQAYEQAMEIFELMEDHDKVVQVLINLANLAELQLDSPKEALEYRTKLAATLKGLGHPGIAAGAASTPCGICQAPLAITAARAKGAEPFVILGCLHVQHDACFKKHCDESAESAAAVAAAAAAAARGGEVAAAIASAAASPGAKRTTTCPTCKAPVPVMT</sequence>
<protein>
    <recommendedName>
        <fullName evidence="6">MYND-type domain-containing protein</fullName>
    </recommendedName>
</protein>
<dbReference type="InterPro" id="IPR019734">
    <property type="entry name" value="TPR_rpt"/>
</dbReference>
<keyword evidence="1" id="KW-0479">Metal-binding</keyword>
<dbReference type="GO" id="GO:0005634">
    <property type="term" value="C:nucleus"/>
    <property type="evidence" value="ECO:0007669"/>
    <property type="project" value="TreeGrafter"/>
</dbReference>
<feature type="compositionally biased region" description="Gly residues" evidence="5">
    <location>
        <begin position="167"/>
        <end position="178"/>
    </location>
</feature>
<dbReference type="InterPro" id="IPR024119">
    <property type="entry name" value="TF_DEAF-1"/>
</dbReference>
<dbReference type="SUPFAM" id="SSF48452">
    <property type="entry name" value="TPR-like"/>
    <property type="match status" value="2"/>
</dbReference>
<feature type="region of interest" description="Disordered" evidence="5">
    <location>
        <begin position="58"/>
        <end position="108"/>
    </location>
</feature>
<dbReference type="GO" id="GO:0000981">
    <property type="term" value="F:DNA-binding transcription factor activity, RNA polymerase II-specific"/>
    <property type="evidence" value="ECO:0007669"/>
    <property type="project" value="TreeGrafter"/>
</dbReference>
<evidence type="ECO:0000313" key="7">
    <source>
        <dbReference type="EMBL" id="KAG2482299.1"/>
    </source>
</evidence>
<comment type="caution">
    <text evidence="7">The sequence shown here is derived from an EMBL/GenBank/DDBJ whole genome shotgun (WGS) entry which is preliminary data.</text>
</comment>
<reference evidence="7" key="1">
    <citation type="journal article" date="2020" name="bioRxiv">
        <title>Comparative genomics of Chlamydomonas.</title>
        <authorList>
            <person name="Craig R.J."/>
            <person name="Hasan A.R."/>
            <person name="Ness R.W."/>
            <person name="Keightley P.D."/>
        </authorList>
    </citation>
    <scope>NUCLEOTIDE SEQUENCE</scope>
    <source>
        <strain evidence="7">CCAP 11/70</strain>
    </source>
</reference>
<keyword evidence="3" id="KW-0862">Zinc</keyword>
<dbReference type="Pfam" id="PF01753">
    <property type="entry name" value="zf-MYND"/>
    <property type="match status" value="1"/>
</dbReference>
<dbReference type="Proteomes" id="UP000612055">
    <property type="component" value="Unassembled WGS sequence"/>
</dbReference>
<feature type="region of interest" description="Disordered" evidence="5">
    <location>
        <begin position="160"/>
        <end position="196"/>
    </location>
</feature>
<dbReference type="PROSITE" id="PS01360">
    <property type="entry name" value="ZF_MYND_1"/>
    <property type="match status" value="1"/>
</dbReference>